<comment type="subcellular location">
    <subcellularLocation>
        <location evidence="2">Nucleus</location>
    </subcellularLocation>
</comment>
<keyword evidence="4" id="KW-0540">Nuclease</keyword>
<evidence type="ECO:0000256" key="3">
    <source>
        <dbReference type="ARBA" id="ARBA00006958"/>
    </source>
</evidence>
<dbReference type="InParanoid" id="A0A409Y5B1"/>
<dbReference type="PANTHER" id="PTHR22930:SF85">
    <property type="entry name" value="GH03217P-RELATED"/>
    <property type="match status" value="1"/>
</dbReference>
<name>A0A409Y5B1_9AGAR</name>
<evidence type="ECO:0000313" key="10">
    <source>
        <dbReference type="Proteomes" id="UP000284706"/>
    </source>
</evidence>
<comment type="cofactor">
    <cofactor evidence="1">
        <name>a divalent metal cation</name>
        <dbReference type="ChEBI" id="CHEBI:60240"/>
    </cofactor>
</comment>
<keyword evidence="6" id="KW-0378">Hydrolase</keyword>
<dbReference type="GO" id="GO:0016787">
    <property type="term" value="F:hydrolase activity"/>
    <property type="evidence" value="ECO:0007669"/>
    <property type="project" value="UniProtKB-KW"/>
</dbReference>
<dbReference type="Pfam" id="PF13359">
    <property type="entry name" value="DDE_Tnp_4"/>
    <property type="match status" value="1"/>
</dbReference>
<dbReference type="GO" id="GO:0004518">
    <property type="term" value="F:nuclease activity"/>
    <property type="evidence" value="ECO:0007669"/>
    <property type="project" value="UniProtKB-KW"/>
</dbReference>
<comment type="caution">
    <text evidence="9">The sequence shown here is derived from an EMBL/GenBank/DDBJ whole genome shotgun (WGS) entry which is preliminary data.</text>
</comment>
<evidence type="ECO:0000259" key="8">
    <source>
        <dbReference type="Pfam" id="PF13359"/>
    </source>
</evidence>
<keyword evidence="5" id="KW-0479">Metal-binding</keyword>
<dbReference type="Proteomes" id="UP000284706">
    <property type="component" value="Unassembled WGS sequence"/>
</dbReference>
<dbReference type="AlphaFoldDB" id="A0A409Y5B1"/>
<reference evidence="9 10" key="1">
    <citation type="journal article" date="2018" name="Evol. Lett.">
        <title>Horizontal gene cluster transfer increased hallucinogenic mushroom diversity.</title>
        <authorList>
            <person name="Reynolds H.T."/>
            <person name="Vijayakumar V."/>
            <person name="Gluck-Thaler E."/>
            <person name="Korotkin H.B."/>
            <person name="Matheny P.B."/>
            <person name="Slot J.C."/>
        </authorList>
    </citation>
    <scope>NUCLEOTIDE SEQUENCE [LARGE SCALE GENOMIC DNA]</scope>
    <source>
        <strain evidence="9 10">SRW20</strain>
    </source>
</reference>
<proteinExistence type="inferred from homology"/>
<dbReference type="EMBL" id="NHYE01001141">
    <property type="protein sequence ID" value="PPQ98190.1"/>
    <property type="molecule type" value="Genomic_DNA"/>
</dbReference>
<dbReference type="InterPro" id="IPR027806">
    <property type="entry name" value="HARBI1_dom"/>
</dbReference>
<sequence>MARTREFVRRQARKKKKEELKGMTPLEMMSVILLADAEDDGEELVALFFLRLAIEDRRKQRLRNLRYGPRGSYNQKKSRDFFNLMLNEFPERWFKEWLRMDRDTFWIVHDLIRDDPRFISTGRKPQRPVRYQLATFLCVVGAESAVKTASVVSIAEGCVYNYTKRVVKALRAIRDDHLAWPGPYRREFISDALAALGFPGCVGLGDGTYIRLTEKPIRNPWSYFCHKKFYAFAVQATVDHRAIFTSYDYGWPGSVQDSRVFRNSHLWRHRDQYFKKDEFILVDKGKGFVLDSRNWLSDSTKGYPLTPFSIRPFHLHDLTNNLEEATRRKRWNRNLSSVRIFVEHAFGRLKGRFPILRGMPGRNILEMQKMVEALMILHNILEERGDDPTTIAGFNGLEDRHVGEVLDGPQPVEAAPVEDNGENDELYRQGLHRRKLLVNLMEQMGL</sequence>
<keyword evidence="10" id="KW-1185">Reference proteome</keyword>
<dbReference type="PANTHER" id="PTHR22930">
    <property type="match status" value="1"/>
</dbReference>
<dbReference type="GO" id="GO:0046872">
    <property type="term" value="F:metal ion binding"/>
    <property type="evidence" value="ECO:0007669"/>
    <property type="project" value="UniProtKB-KW"/>
</dbReference>
<evidence type="ECO:0000313" key="9">
    <source>
        <dbReference type="EMBL" id="PPQ98190.1"/>
    </source>
</evidence>
<keyword evidence="7" id="KW-0539">Nucleus</keyword>
<accession>A0A409Y5B1</accession>
<dbReference type="InterPro" id="IPR045249">
    <property type="entry name" value="HARBI1-like"/>
</dbReference>
<evidence type="ECO:0000256" key="7">
    <source>
        <dbReference type="ARBA" id="ARBA00023242"/>
    </source>
</evidence>
<protein>
    <recommendedName>
        <fullName evidence="8">DDE Tnp4 domain-containing protein</fullName>
    </recommendedName>
</protein>
<dbReference type="GO" id="GO:0005634">
    <property type="term" value="C:nucleus"/>
    <property type="evidence" value="ECO:0007669"/>
    <property type="project" value="UniProtKB-SubCell"/>
</dbReference>
<evidence type="ECO:0000256" key="2">
    <source>
        <dbReference type="ARBA" id="ARBA00004123"/>
    </source>
</evidence>
<evidence type="ECO:0000256" key="5">
    <source>
        <dbReference type="ARBA" id="ARBA00022723"/>
    </source>
</evidence>
<feature type="domain" description="DDE Tnp4" evidence="8">
    <location>
        <begin position="206"/>
        <end position="379"/>
    </location>
</feature>
<comment type="similarity">
    <text evidence="3">Belongs to the HARBI1 family.</text>
</comment>
<evidence type="ECO:0000256" key="6">
    <source>
        <dbReference type="ARBA" id="ARBA00022801"/>
    </source>
</evidence>
<dbReference type="STRING" id="231916.A0A409Y5B1"/>
<gene>
    <name evidence="9" type="ORF">CVT26_003236</name>
</gene>
<evidence type="ECO:0000256" key="4">
    <source>
        <dbReference type="ARBA" id="ARBA00022722"/>
    </source>
</evidence>
<evidence type="ECO:0000256" key="1">
    <source>
        <dbReference type="ARBA" id="ARBA00001968"/>
    </source>
</evidence>
<organism evidence="9 10">
    <name type="scientific">Gymnopilus dilepis</name>
    <dbReference type="NCBI Taxonomy" id="231916"/>
    <lineage>
        <taxon>Eukaryota</taxon>
        <taxon>Fungi</taxon>
        <taxon>Dikarya</taxon>
        <taxon>Basidiomycota</taxon>
        <taxon>Agaricomycotina</taxon>
        <taxon>Agaricomycetes</taxon>
        <taxon>Agaricomycetidae</taxon>
        <taxon>Agaricales</taxon>
        <taxon>Agaricineae</taxon>
        <taxon>Hymenogastraceae</taxon>
        <taxon>Gymnopilus</taxon>
    </lineage>
</organism>
<dbReference type="OrthoDB" id="3233403at2759"/>